<dbReference type="OrthoDB" id="4544939at2"/>
<evidence type="ECO:0000256" key="1">
    <source>
        <dbReference type="ARBA" id="ARBA00004651"/>
    </source>
</evidence>
<feature type="transmembrane region" description="Helical" evidence="7">
    <location>
        <begin position="313"/>
        <end position="332"/>
    </location>
</feature>
<dbReference type="InterPro" id="IPR010290">
    <property type="entry name" value="TM_effector"/>
</dbReference>
<keyword evidence="3" id="KW-1003">Cell membrane</keyword>
<feature type="transmembrane region" description="Helical" evidence="7">
    <location>
        <begin position="338"/>
        <end position="360"/>
    </location>
</feature>
<dbReference type="Pfam" id="PF05977">
    <property type="entry name" value="MFS_3"/>
    <property type="match status" value="1"/>
</dbReference>
<evidence type="ECO:0000256" key="3">
    <source>
        <dbReference type="ARBA" id="ARBA00022475"/>
    </source>
</evidence>
<evidence type="ECO:0000256" key="2">
    <source>
        <dbReference type="ARBA" id="ARBA00022448"/>
    </source>
</evidence>
<gene>
    <name evidence="8" type="ORF">EIZ62_15250</name>
</gene>
<dbReference type="Proteomes" id="UP000422572">
    <property type="component" value="Chromosome"/>
</dbReference>
<comment type="subcellular location">
    <subcellularLocation>
        <location evidence="1">Cell membrane</location>
        <topology evidence="1">Multi-pass membrane protein</topology>
    </subcellularLocation>
</comment>
<dbReference type="PANTHER" id="PTHR23513">
    <property type="entry name" value="INTEGRAL MEMBRANE EFFLUX PROTEIN-RELATED"/>
    <property type="match status" value="1"/>
</dbReference>
<feature type="transmembrane region" description="Helical" evidence="7">
    <location>
        <begin position="281"/>
        <end position="301"/>
    </location>
</feature>
<dbReference type="GO" id="GO:0005886">
    <property type="term" value="C:plasma membrane"/>
    <property type="evidence" value="ECO:0007669"/>
    <property type="project" value="UniProtKB-SubCell"/>
</dbReference>
<keyword evidence="2" id="KW-0813">Transport</keyword>
<evidence type="ECO:0000313" key="8">
    <source>
        <dbReference type="EMBL" id="QGV79450.1"/>
    </source>
</evidence>
<evidence type="ECO:0000256" key="6">
    <source>
        <dbReference type="ARBA" id="ARBA00023136"/>
    </source>
</evidence>
<dbReference type="KEGG" id="sfic:EIZ62_15250"/>
<feature type="transmembrane region" description="Helical" evidence="7">
    <location>
        <begin position="199"/>
        <end position="218"/>
    </location>
</feature>
<dbReference type="AlphaFoldDB" id="A0A6I6F706"/>
<feature type="transmembrane region" description="Helical" evidence="7">
    <location>
        <begin position="47"/>
        <end position="69"/>
    </location>
</feature>
<feature type="transmembrane region" description="Helical" evidence="7">
    <location>
        <begin position="250"/>
        <end position="275"/>
    </location>
</feature>
<name>A0A6I6F706_9ACTN</name>
<keyword evidence="4 7" id="KW-0812">Transmembrane</keyword>
<proteinExistence type="predicted"/>
<keyword evidence="9" id="KW-1185">Reference proteome</keyword>
<dbReference type="PANTHER" id="PTHR23513:SF11">
    <property type="entry name" value="STAPHYLOFERRIN A TRANSPORTER"/>
    <property type="match status" value="1"/>
</dbReference>
<evidence type="ECO:0000313" key="9">
    <source>
        <dbReference type="Proteomes" id="UP000422572"/>
    </source>
</evidence>
<evidence type="ECO:0000256" key="5">
    <source>
        <dbReference type="ARBA" id="ARBA00022989"/>
    </source>
</evidence>
<evidence type="ECO:0000256" key="4">
    <source>
        <dbReference type="ARBA" id="ARBA00022692"/>
    </source>
</evidence>
<keyword evidence="5 7" id="KW-1133">Transmembrane helix</keyword>
<reference evidence="8 9" key="1">
    <citation type="submission" date="2018-12" db="EMBL/GenBank/DDBJ databases">
        <title>Complete genome sequence of Streptomyces ficellus NRRL8067, the producer of ficellomycin, feldamycin and nojirimycin.</title>
        <authorList>
            <person name="Zhang H."/>
            <person name="Yue R."/>
            <person name="Liu Y."/>
            <person name="Li M."/>
            <person name="Mu H."/>
            <person name="Zhang J."/>
        </authorList>
    </citation>
    <scope>NUCLEOTIDE SEQUENCE [LARGE SCALE GENOMIC DNA]</scope>
    <source>
        <strain evidence="8 9">NRRL 8067</strain>
    </source>
</reference>
<accession>A0A6I6F706</accession>
<sequence length="446" mass="45353">MSLPPWCSRVTCVPGALWCRRVLFVPGPVVILGYVRLLRSRSVLTLWVGQALSVFGDRLYAMAVMWIAFEESGAFAMGLVAIAESLPYIVLGTVGRRIVGRFGSLKALAAVDVVRAGLVAALPLAWTHLGLAGALALVLVAGFAGAVFDPNLGALTPELVEKRDVQAVSGLMDLSGRIARIAGPGAAGLLLAVMPMTTLFWLDGATFLVSAAALALLGRRGPAVRRDRASAPTRIPAQARMLLRGRPDTAVAIAIHGVGIAAHTVALALPAFITLQLGGGAGTYGAALAATGAGALAANGLAGNLRLPPNLPAFYCLAWAVSGAALVAIALAGSVPALLALSVLLGAVNPFVQVALVTHLSGFPPAHRLRLMSVDLTVIRTAGTASMLFVPALAAHRPSLAFAVAGLGLVGVGLFGAVLAVRWAPAGPVPGQEPVGTGASGRARGR</sequence>
<feature type="transmembrane region" description="Helical" evidence="7">
    <location>
        <begin position="372"/>
        <end position="394"/>
    </location>
</feature>
<protein>
    <submittedName>
        <fullName evidence="8">MFS transporter</fullName>
    </submittedName>
</protein>
<dbReference type="Gene3D" id="1.20.1250.20">
    <property type="entry name" value="MFS general substrate transporter like domains"/>
    <property type="match status" value="1"/>
</dbReference>
<keyword evidence="6 7" id="KW-0472">Membrane</keyword>
<dbReference type="InterPro" id="IPR036259">
    <property type="entry name" value="MFS_trans_sf"/>
</dbReference>
<dbReference type="SUPFAM" id="SSF103473">
    <property type="entry name" value="MFS general substrate transporter"/>
    <property type="match status" value="1"/>
</dbReference>
<feature type="transmembrane region" description="Helical" evidence="7">
    <location>
        <begin position="400"/>
        <end position="421"/>
    </location>
</feature>
<organism evidence="8 9">
    <name type="scientific">Streptomyces ficellus</name>
    <dbReference type="NCBI Taxonomy" id="1977088"/>
    <lineage>
        <taxon>Bacteria</taxon>
        <taxon>Bacillati</taxon>
        <taxon>Actinomycetota</taxon>
        <taxon>Actinomycetes</taxon>
        <taxon>Kitasatosporales</taxon>
        <taxon>Streptomycetaceae</taxon>
        <taxon>Streptomyces</taxon>
    </lineage>
</organism>
<dbReference type="EMBL" id="CP034279">
    <property type="protein sequence ID" value="QGV79450.1"/>
    <property type="molecule type" value="Genomic_DNA"/>
</dbReference>
<feature type="transmembrane region" description="Helical" evidence="7">
    <location>
        <begin position="75"/>
        <end position="95"/>
    </location>
</feature>
<evidence type="ECO:0000256" key="7">
    <source>
        <dbReference type="SAM" id="Phobius"/>
    </source>
</evidence>